<feature type="region of interest" description="Disordered" evidence="1">
    <location>
        <begin position="1"/>
        <end position="31"/>
    </location>
</feature>
<reference evidence="2 3" key="1">
    <citation type="submission" date="2018-05" db="EMBL/GenBank/DDBJ databases">
        <title>Complete Genome Sequence of Methylobacterium sp. 17Sr1-28.</title>
        <authorList>
            <person name="Srinivasan S."/>
        </authorList>
    </citation>
    <scope>NUCLEOTIDE SEQUENCE [LARGE SCALE GENOMIC DNA]</scope>
    <source>
        <strain evidence="2 3">17Sr1-28</strain>
    </source>
</reference>
<feature type="compositionally biased region" description="Low complexity" evidence="1">
    <location>
        <begin position="256"/>
        <end position="269"/>
    </location>
</feature>
<dbReference type="KEGG" id="mtea:DK419_00135"/>
<evidence type="ECO:0000313" key="3">
    <source>
        <dbReference type="Proteomes" id="UP000245444"/>
    </source>
</evidence>
<evidence type="ECO:0000256" key="1">
    <source>
        <dbReference type="SAM" id="MobiDB-lite"/>
    </source>
</evidence>
<evidence type="ECO:0000313" key="2">
    <source>
        <dbReference type="EMBL" id="AWN44927.1"/>
    </source>
</evidence>
<sequence>MVGEAGGARRPAGPAGHRHHRRPRRRDPKDPAVIRPLVLAAAALALAACTAQERPAGPLFASLDASLPPAPVRRARATPVVVLPAWIGRPVALRERDGPGGFEQALTLAAPGRSGGRDDLVLVSSPRAGALDAALGGKPTEAGIRAEIAAAFPGVAMQVVTRPSSNAYGPYGLAVGRAGAARCLYAWQWIAEAPLREGGAPAPLSLRVRLCRDDLTVEAMAASVSQLRLVPRFAGEPVAAPATAGSRPARRVHRQAPPASAPAPAFAAAPPEPAPSGPRYLGAEGAPRGPVLSGGTVRNALLGTLDAPSSPTASLPPDAAILPPEATRGPAAPRP</sequence>
<gene>
    <name evidence="2" type="ORF">DK419_00135</name>
</gene>
<protein>
    <recommendedName>
        <fullName evidence="4">Cellulose biosynthesis protein BcsN</fullName>
    </recommendedName>
</protein>
<organism evidence="2 3">
    <name type="scientific">Methylobacterium terrae</name>
    <dbReference type="NCBI Taxonomy" id="2202827"/>
    <lineage>
        <taxon>Bacteria</taxon>
        <taxon>Pseudomonadati</taxon>
        <taxon>Pseudomonadota</taxon>
        <taxon>Alphaproteobacteria</taxon>
        <taxon>Hyphomicrobiales</taxon>
        <taxon>Methylobacteriaceae</taxon>
        <taxon>Methylobacterium</taxon>
    </lineage>
</organism>
<dbReference type="AlphaFoldDB" id="A0A2U8WFH6"/>
<feature type="compositionally biased region" description="Basic residues" evidence="1">
    <location>
        <begin position="16"/>
        <end position="26"/>
    </location>
</feature>
<name>A0A2U8WFH6_9HYPH</name>
<proteinExistence type="predicted"/>
<evidence type="ECO:0008006" key="4">
    <source>
        <dbReference type="Google" id="ProtNLM"/>
    </source>
</evidence>
<dbReference type="OrthoDB" id="7988083at2"/>
<feature type="region of interest" description="Disordered" evidence="1">
    <location>
        <begin position="240"/>
        <end position="335"/>
    </location>
</feature>
<dbReference type="InterPro" id="IPR031482">
    <property type="entry name" value="CBP_BcsN"/>
</dbReference>
<dbReference type="Proteomes" id="UP000245444">
    <property type="component" value="Chromosome"/>
</dbReference>
<dbReference type="Pfam" id="PF17038">
    <property type="entry name" value="CBP_BcsN"/>
    <property type="match status" value="1"/>
</dbReference>
<accession>A0A2U8WFH6</accession>
<dbReference type="EMBL" id="CP029553">
    <property type="protein sequence ID" value="AWN44927.1"/>
    <property type="molecule type" value="Genomic_DNA"/>
</dbReference>
<keyword evidence="3" id="KW-1185">Reference proteome</keyword>